<dbReference type="Pfam" id="PF17882">
    <property type="entry name" value="SBD"/>
    <property type="match status" value="1"/>
</dbReference>
<evidence type="ECO:0000259" key="2">
    <source>
        <dbReference type="Pfam" id="PF21962"/>
    </source>
</evidence>
<organism evidence="3 4">
    <name type="scientific">Nocardia callitridis</name>
    <dbReference type="NCBI Taxonomy" id="648753"/>
    <lineage>
        <taxon>Bacteria</taxon>
        <taxon>Bacillati</taxon>
        <taxon>Actinomycetota</taxon>
        <taxon>Actinomycetes</taxon>
        <taxon>Mycobacteriales</taxon>
        <taxon>Nocardiaceae</taxon>
        <taxon>Nocardia</taxon>
    </lineage>
</organism>
<sequence length="357" mass="39504">MFVGSDSDETTVFVFRMWRRDSFEWEQQPPLRVYLSADAGAEPEQLSWVAHDGTECSVGFAADLSTCYGHRRSPSLRTMDIRGELDRRETVRESEFRGYEFDTETLDKGRHPKGRLRLPVDAGDAAPPRWVAWRDRSATAYSIALWSPAWSDESGDLVVAGLRIKLASLTFHGYRQPAGQEPIAYRGVWANAGSDDVRELTPAEPEPVALQPVPAGTPCLPSLLSVPLVRTDFTDDDAWTATSTSVTAQRHLQGGDVFCADVEPVDDTAFEALTATQLCQLVPPGVDWSLLLIADRTTMTSAEHHVLVVDLDEDNLGRTFRATPPAIQEIENNLSLANMDWEDFAPDDDSIVGPMLL</sequence>
<protein>
    <submittedName>
        <fullName evidence="3">Uncharacterized protein</fullName>
    </submittedName>
</protein>
<name>A0ABP9KVI9_9NOCA</name>
<dbReference type="Proteomes" id="UP001500603">
    <property type="component" value="Unassembled WGS sequence"/>
</dbReference>
<keyword evidence="4" id="KW-1185">Reference proteome</keyword>
<evidence type="ECO:0000313" key="3">
    <source>
        <dbReference type="EMBL" id="GAA5065094.1"/>
    </source>
</evidence>
<dbReference type="InterPro" id="IPR040964">
    <property type="entry name" value="SBD"/>
</dbReference>
<comment type="caution">
    <text evidence="3">The sequence shown here is derived from an EMBL/GenBank/DDBJ whole genome shotgun (WGS) entry which is preliminary data.</text>
</comment>
<feature type="domain" description="OAA-family lectin sugar binding" evidence="1">
    <location>
        <begin position="18"/>
        <end position="83"/>
    </location>
</feature>
<reference evidence="4" key="1">
    <citation type="journal article" date="2019" name="Int. J. Syst. Evol. Microbiol.">
        <title>The Global Catalogue of Microorganisms (GCM) 10K type strain sequencing project: providing services to taxonomists for standard genome sequencing and annotation.</title>
        <authorList>
            <consortium name="The Broad Institute Genomics Platform"/>
            <consortium name="The Broad Institute Genome Sequencing Center for Infectious Disease"/>
            <person name="Wu L."/>
            <person name="Ma J."/>
        </authorList>
    </citation>
    <scope>NUCLEOTIDE SEQUENCE [LARGE SCALE GENOMIC DNA]</scope>
    <source>
        <strain evidence="4">JCM 18298</strain>
    </source>
</reference>
<dbReference type="EMBL" id="BAABJM010000006">
    <property type="protein sequence ID" value="GAA5065094.1"/>
    <property type="molecule type" value="Genomic_DNA"/>
</dbReference>
<dbReference type="Pfam" id="PF21962">
    <property type="entry name" value="DUF6924"/>
    <property type="match status" value="1"/>
</dbReference>
<proteinExistence type="predicted"/>
<gene>
    <name evidence="3" type="ORF">GCM10023318_51810</name>
</gene>
<feature type="domain" description="DUF6924" evidence="2">
    <location>
        <begin position="226"/>
        <end position="349"/>
    </location>
</feature>
<accession>A0ABP9KVI9</accession>
<dbReference type="InterPro" id="IPR053832">
    <property type="entry name" value="DUF6924"/>
</dbReference>
<evidence type="ECO:0000313" key="4">
    <source>
        <dbReference type="Proteomes" id="UP001500603"/>
    </source>
</evidence>
<evidence type="ECO:0000259" key="1">
    <source>
        <dbReference type="Pfam" id="PF17882"/>
    </source>
</evidence>